<dbReference type="Proteomes" id="UP000037558">
    <property type="component" value="Unassembled WGS sequence"/>
</dbReference>
<name>A0A0M0L5Z3_9BACI</name>
<keyword evidence="2" id="KW-1185">Reference proteome</keyword>
<comment type="caution">
    <text evidence="1">The sequence shown here is derived from an EMBL/GenBank/DDBJ whole genome shotgun (WGS) entry which is preliminary data.</text>
</comment>
<protein>
    <submittedName>
        <fullName evidence="1">Nucleotidyltransferase</fullName>
    </submittedName>
</protein>
<dbReference type="RefSeq" id="WP_053401585.1">
    <property type="nucleotide sequence ID" value="NZ_LILC01000013.1"/>
</dbReference>
<sequence length="285" mass="33381">MTQIKHIGRFCQTDDHGFIMNDSSTANINNEFQQVVDAVLETYRLYLGNELHSVYVRGSIPRGLGIVNVSDIDTIAILNKRVEDIDLGWRDKVEQELNDKYKCVKGVELSFYYIDDILQTNRFSIIPFMVKTHSICVYGDDLSVRLPHYKVDKTLGNEHLFHLKDQITLARKDLYDNEDRNDILDCCGWIMKIIVRAGLALVIEEENKYTRDLFPAYQLFSHYYPEHDSEMKQAVQYAIDPISDTYKIMRFLNQFGDWMINEAEKWLQIHNPQKIAKMEIEKIAQ</sequence>
<dbReference type="OrthoDB" id="2351665at2"/>
<dbReference type="EMBL" id="LILC01000013">
    <property type="protein sequence ID" value="KOO46490.1"/>
    <property type="molecule type" value="Genomic_DNA"/>
</dbReference>
<dbReference type="STRING" id="284581.AMD01_11740"/>
<dbReference type="GO" id="GO:0016740">
    <property type="term" value="F:transferase activity"/>
    <property type="evidence" value="ECO:0007669"/>
    <property type="project" value="UniProtKB-KW"/>
</dbReference>
<accession>A0A0M0L5Z3</accession>
<reference evidence="2" key="1">
    <citation type="submission" date="2015-08" db="EMBL/GenBank/DDBJ databases">
        <title>Fjat-14210 dsm16467.</title>
        <authorList>
            <person name="Liu B."/>
            <person name="Wang J."/>
            <person name="Zhu Y."/>
            <person name="Liu G."/>
            <person name="Chen Q."/>
            <person name="Chen Z."/>
            <person name="Lan J."/>
            <person name="Che J."/>
            <person name="Ge C."/>
            <person name="Shi H."/>
            <person name="Pan Z."/>
            <person name="Liu X."/>
        </authorList>
    </citation>
    <scope>NUCLEOTIDE SEQUENCE [LARGE SCALE GENOMIC DNA]</scope>
    <source>
        <strain evidence="2">DSM 16467</strain>
    </source>
</reference>
<proteinExistence type="predicted"/>
<evidence type="ECO:0000313" key="1">
    <source>
        <dbReference type="EMBL" id="KOO46490.1"/>
    </source>
</evidence>
<keyword evidence="1" id="KW-0808">Transferase</keyword>
<evidence type="ECO:0000313" key="2">
    <source>
        <dbReference type="Proteomes" id="UP000037558"/>
    </source>
</evidence>
<organism evidence="1 2">
    <name type="scientific">Priestia koreensis</name>
    <dbReference type="NCBI Taxonomy" id="284581"/>
    <lineage>
        <taxon>Bacteria</taxon>
        <taxon>Bacillati</taxon>
        <taxon>Bacillota</taxon>
        <taxon>Bacilli</taxon>
        <taxon>Bacillales</taxon>
        <taxon>Bacillaceae</taxon>
        <taxon>Priestia</taxon>
    </lineage>
</organism>
<dbReference type="AlphaFoldDB" id="A0A0M0L5Z3"/>
<gene>
    <name evidence="1" type="ORF">AMD01_11740</name>
</gene>
<dbReference type="PATRIC" id="fig|284581.3.peg.2465"/>